<protein>
    <submittedName>
        <fullName evidence="1">Uncharacterized protein</fullName>
    </submittedName>
</protein>
<comment type="caution">
    <text evidence="1">The sequence shown here is derived from an EMBL/GenBank/DDBJ whole genome shotgun (WGS) entry which is preliminary data.</text>
</comment>
<sequence length="190" mass="20554">MGWYSEEFGTSHEGTVRAVLADGGEPKPVYFDVGSGSHVPAVSDWWIYDGTCGAPRAAGLRGSCSCGWRGARQQPIDWAATPDLRDVDTDPLYEDWARHIAEVDARSVPLPLGLEGLLGQLDEQLELLANDAPLAALRAVALLEGVARRVGGDAAEATLTDQVPWETVGQALGMTADEARAHLRRYRPRY</sequence>
<accession>A0ABU2LSN2</accession>
<name>A0ABU2LSN2_9ACTN</name>
<evidence type="ECO:0000313" key="2">
    <source>
        <dbReference type="Proteomes" id="UP001183420"/>
    </source>
</evidence>
<reference evidence="2" key="1">
    <citation type="submission" date="2023-07" db="EMBL/GenBank/DDBJ databases">
        <title>30 novel species of actinomycetes from the DSMZ collection.</title>
        <authorList>
            <person name="Nouioui I."/>
        </authorList>
    </citation>
    <scope>NUCLEOTIDE SEQUENCE [LARGE SCALE GENOMIC DNA]</scope>
    <source>
        <strain evidence="2">DSM 44918</strain>
    </source>
</reference>
<keyword evidence="2" id="KW-1185">Reference proteome</keyword>
<proteinExistence type="predicted"/>
<organism evidence="1 2">
    <name type="scientific">Streptomyces millisiae</name>
    <dbReference type="NCBI Taxonomy" id="3075542"/>
    <lineage>
        <taxon>Bacteria</taxon>
        <taxon>Bacillati</taxon>
        <taxon>Actinomycetota</taxon>
        <taxon>Actinomycetes</taxon>
        <taxon>Kitasatosporales</taxon>
        <taxon>Streptomycetaceae</taxon>
        <taxon>Streptomyces</taxon>
    </lineage>
</organism>
<evidence type="ECO:0000313" key="1">
    <source>
        <dbReference type="EMBL" id="MDT0320602.1"/>
    </source>
</evidence>
<dbReference type="EMBL" id="JAVREM010000026">
    <property type="protein sequence ID" value="MDT0320602.1"/>
    <property type="molecule type" value="Genomic_DNA"/>
</dbReference>
<dbReference type="Proteomes" id="UP001183420">
    <property type="component" value="Unassembled WGS sequence"/>
</dbReference>
<dbReference type="RefSeq" id="WP_311600575.1">
    <property type="nucleotide sequence ID" value="NZ_JAVREM010000026.1"/>
</dbReference>
<gene>
    <name evidence="1" type="ORF">RNC47_19905</name>
</gene>